<protein>
    <submittedName>
        <fullName evidence="3">Glutaredoxin-like protein, YruB-family</fullName>
    </submittedName>
</protein>
<evidence type="ECO:0000259" key="2">
    <source>
        <dbReference type="Pfam" id="PF00462"/>
    </source>
</evidence>
<dbReference type="Gene3D" id="3.40.30.10">
    <property type="entry name" value="Glutaredoxin"/>
    <property type="match status" value="1"/>
</dbReference>
<dbReference type="PANTHER" id="PTHR34386:SF1">
    <property type="entry name" value="GLUTAREDOXIN-LIKE PROTEIN NRDH"/>
    <property type="match status" value="1"/>
</dbReference>
<dbReference type="InterPro" id="IPR002109">
    <property type="entry name" value="Glutaredoxin"/>
</dbReference>
<keyword evidence="1" id="KW-0812">Transmembrane</keyword>
<evidence type="ECO:0000313" key="3">
    <source>
        <dbReference type="EMBL" id="KKU89918.1"/>
    </source>
</evidence>
<dbReference type="GO" id="GO:0045454">
    <property type="term" value="P:cell redox homeostasis"/>
    <property type="evidence" value="ECO:0007669"/>
    <property type="project" value="TreeGrafter"/>
</dbReference>
<dbReference type="PANTHER" id="PTHR34386">
    <property type="entry name" value="GLUTAREDOXIN"/>
    <property type="match status" value="1"/>
</dbReference>
<keyword evidence="1" id="KW-0472">Membrane</keyword>
<reference evidence="3 4" key="1">
    <citation type="journal article" date="2015" name="Nature">
        <title>rRNA introns, odd ribosomes, and small enigmatic genomes across a large radiation of phyla.</title>
        <authorList>
            <person name="Brown C.T."/>
            <person name="Hug L.A."/>
            <person name="Thomas B.C."/>
            <person name="Sharon I."/>
            <person name="Castelle C.J."/>
            <person name="Singh A."/>
            <person name="Wilkins M.J."/>
            <person name="Williams K.H."/>
            <person name="Banfield J.F."/>
        </authorList>
    </citation>
    <scope>NUCLEOTIDE SEQUENCE [LARGE SCALE GENOMIC DNA]</scope>
</reference>
<dbReference type="Pfam" id="PF00462">
    <property type="entry name" value="Glutaredoxin"/>
    <property type="match status" value="1"/>
</dbReference>
<dbReference type="Proteomes" id="UP000033882">
    <property type="component" value="Unassembled WGS sequence"/>
</dbReference>
<gene>
    <name evidence="3" type="ORF">UY19_C0007G0004</name>
</gene>
<dbReference type="InterPro" id="IPR011911">
    <property type="entry name" value="GlrX_YruB"/>
</dbReference>
<dbReference type="CDD" id="cd02976">
    <property type="entry name" value="NrdH"/>
    <property type="match status" value="1"/>
</dbReference>
<sequence>MVKVWRAELKNKQSVYIFNTIMVIIYSTNTCPYCIMAKEYFEKQGVEFVEKNVQTDHDAAKEMVEKTHQLGVPVIDVNGTIIIGFDREEIDKALAK</sequence>
<feature type="domain" description="Glutaredoxin" evidence="2">
    <location>
        <begin position="23"/>
        <end position="82"/>
    </location>
</feature>
<dbReference type="SUPFAM" id="SSF52833">
    <property type="entry name" value="Thioredoxin-like"/>
    <property type="match status" value="1"/>
</dbReference>
<evidence type="ECO:0000256" key="1">
    <source>
        <dbReference type="SAM" id="Phobius"/>
    </source>
</evidence>
<name>A0A0G1WHW8_9BACT</name>
<organism evidence="3 4">
    <name type="scientific">Candidatus Wolfebacteria bacterium GW2011_GWA2_47_9b</name>
    <dbReference type="NCBI Taxonomy" id="1619005"/>
    <lineage>
        <taxon>Bacteria</taxon>
        <taxon>Candidatus Wolfeibacteriota</taxon>
    </lineage>
</organism>
<dbReference type="InterPro" id="IPR036249">
    <property type="entry name" value="Thioredoxin-like_sf"/>
</dbReference>
<dbReference type="EMBL" id="LCPB01000007">
    <property type="protein sequence ID" value="KKU89918.1"/>
    <property type="molecule type" value="Genomic_DNA"/>
</dbReference>
<dbReference type="GO" id="GO:0009055">
    <property type="term" value="F:electron transfer activity"/>
    <property type="evidence" value="ECO:0007669"/>
    <property type="project" value="TreeGrafter"/>
</dbReference>
<dbReference type="AlphaFoldDB" id="A0A0G1WHW8"/>
<dbReference type="InterPro" id="IPR051548">
    <property type="entry name" value="Grx-like_ET"/>
</dbReference>
<comment type="caution">
    <text evidence="3">The sequence shown here is derived from an EMBL/GenBank/DDBJ whole genome shotgun (WGS) entry which is preliminary data.</text>
</comment>
<feature type="transmembrane region" description="Helical" evidence="1">
    <location>
        <begin position="15"/>
        <end position="35"/>
    </location>
</feature>
<proteinExistence type="predicted"/>
<accession>A0A0G1WHW8</accession>
<dbReference type="NCBIfam" id="TIGR02196">
    <property type="entry name" value="GlrX_YruB"/>
    <property type="match status" value="1"/>
</dbReference>
<dbReference type="PROSITE" id="PS51354">
    <property type="entry name" value="GLUTAREDOXIN_2"/>
    <property type="match status" value="1"/>
</dbReference>
<keyword evidence="1" id="KW-1133">Transmembrane helix</keyword>
<evidence type="ECO:0000313" key="4">
    <source>
        <dbReference type="Proteomes" id="UP000033882"/>
    </source>
</evidence>